<evidence type="ECO:0000256" key="2">
    <source>
        <dbReference type="ARBA" id="ARBA00023125"/>
    </source>
</evidence>
<keyword evidence="2" id="KW-0238">DNA-binding</keyword>
<dbReference type="InterPro" id="IPR018060">
    <property type="entry name" value="HTH_AraC"/>
</dbReference>
<feature type="domain" description="HTH araC/xylS-type" evidence="5">
    <location>
        <begin position="49"/>
        <end position="147"/>
    </location>
</feature>
<evidence type="ECO:0000256" key="1">
    <source>
        <dbReference type="ARBA" id="ARBA00023015"/>
    </source>
</evidence>
<organism evidence="6 7">
    <name type="scientific">Spirosoma soli</name>
    <dbReference type="NCBI Taxonomy" id="1770529"/>
    <lineage>
        <taxon>Bacteria</taxon>
        <taxon>Pseudomonadati</taxon>
        <taxon>Bacteroidota</taxon>
        <taxon>Cytophagia</taxon>
        <taxon>Cytophagales</taxon>
        <taxon>Cytophagaceae</taxon>
        <taxon>Spirosoma</taxon>
    </lineage>
</organism>
<keyword evidence="1" id="KW-0805">Transcription regulation</keyword>
<dbReference type="InterPro" id="IPR018062">
    <property type="entry name" value="HTH_AraC-typ_CS"/>
</dbReference>
<keyword evidence="3" id="KW-0804">Transcription</keyword>
<protein>
    <submittedName>
        <fullName evidence="6">Helix-turn-helix domain-containing protein</fullName>
    </submittedName>
</protein>
<dbReference type="PRINTS" id="PR00032">
    <property type="entry name" value="HTHARAC"/>
</dbReference>
<dbReference type="InterPro" id="IPR009057">
    <property type="entry name" value="Homeodomain-like_sf"/>
</dbReference>
<dbReference type="Pfam" id="PF12833">
    <property type="entry name" value="HTH_18"/>
    <property type="match status" value="1"/>
</dbReference>
<feature type="compositionally biased region" description="Polar residues" evidence="4">
    <location>
        <begin position="24"/>
        <end position="34"/>
    </location>
</feature>
<dbReference type="PROSITE" id="PS01124">
    <property type="entry name" value="HTH_ARAC_FAMILY_2"/>
    <property type="match status" value="1"/>
</dbReference>
<sequence>MITNSFVGLSHLNQLIGKQRQREWVQTSRRTPNPASLPPPAESADPFLSHLYALIEANLSDSGFGLDQMLSELGMSRTTLFRKVKARTGQTAHELLRNYRLKQATHFLRAGVSISETAWQVGFESRAYFSKCFRELYRVSPSDFMTQVKLDDLSTHFLVL</sequence>
<dbReference type="RefSeq" id="WP_381527934.1">
    <property type="nucleotide sequence ID" value="NZ_JBHULN010000026.1"/>
</dbReference>
<evidence type="ECO:0000313" key="7">
    <source>
        <dbReference type="Proteomes" id="UP001597469"/>
    </source>
</evidence>
<comment type="caution">
    <text evidence="6">The sequence shown here is derived from an EMBL/GenBank/DDBJ whole genome shotgun (WGS) entry which is preliminary data.</text>
</comment>
<reference evidence="7" key="1">
    <citation type="journal article" date="2019" name="Int. J. Syst. Evol. Microbiol.">
        <title>The Global Catalogue of Microorganisms (GCM) 10K type strain sequencing project: providing services to taxonomists for standard genome sequencing and annotation.</title>
        <authorList>
            <consortium name="The Broad Institute Genomics Platform"/>
            <consortium name="The Broad Institute Genome Sequencing Center for Infectious Disease"/>
            <person name="Wu L."/>
            <person name="Ma J."/>
        </authorList>
    </citation>
    <scope>NUCLEOTIDE SEQUENCE [LARGE SCALE GENOMIC DNA]</scope>
    <source>
        <strain evidence="7">KCTC 42805</strain>
    </source>
</reference>
<evidence type="ECO:0000256" key="3">
    <source>
        <dbReference type="ARBA" id="ARBA00023163"/>
    </source>
</evidence>
<gene>
    <name evidence="6" type="ORF">ACFSUS_27135</name>
</gene>
<dbReference type="SUPFAM" id="SSF46689">
    <property type="entry name" value="Homeodomain-like"/>
    <property type="match status" value="1"/>
</dbReference>
<evidence type="ECO:0000313" key="6">
    <source>
        <dbReference type="EMBL" id="MFD2574339.1"/>
    </source>
</evidence>
<evidence type="ECO:0000256" key="4">
    <source>
        <dbReference type="SAM" id="MobiDB-lite"/>
    </source>
</evidence>
<dbReference type="PROSITE" id="PS00041">
    <property type="entry name" value="HTH_ARAC_FAMILY_1"/>
    <property type="match status" value="1"/>
</dbReference>
<dbReference type="InterPro" id="IPR050204">
    <property type="entry name" value="AraC_XylS_family_regulators"/>
</dbReference>
<accession>A0ABW5MCV2</accession>
<name>A0ABW5MCV2_9BACT</name>
<dbReference type="SMART" id="SM00342">
    <property type="entry name" value="HTH_ARAC"/>
    <property type="match status" value="1"/>
</dbReference>
<dbReference type="Gene3D" id="1.10.10.60">
    <property type="entry name" value="Homeodomain-like"/>
    <property type="match status" value="1"/>
</dbReference>
<keyword evidence="7" id="KW-1185">Reference proteome</keyword>
<proteinExistence type="predicted"/>
<dbReference type="InterPro" id="IPR020449">
    <property type="entry name" value="Tscrpt_reg_AraC-type_HTH"/>
</dbReference>
<dbReference type="Proteomes" id="UP001597469">
    <property type="component" value="Unassembled WGS sequence"/>
</dbReference>
<dbReference type="EMBL" id="JBHULN010000026">
    <property type="protein sequence ID" value="MFD2574339.1"/>
    <property type="molecule type" value="Genomic_DNA"/>
</dbReference>
<feature type="region of interest" description="Disordered" evidence="4">
    <location>
        <begin position="21"/>
        <end position="41"/>
    </location>
</feature>
<dbReference type="PANTHER" id="PTHR46796">
    <property type="entry name" value="HTH-TYPE TRANSCRIPTIONAL ACTIVATOR RHAS-RELATED"/>
    <property type="match status" value="1"/>
</dbReference>
<evidence type="ECO:0000259" key="5">
    <source>
        <dbReference type="PROSITE" id="PS01124"/>
    </source>
</evidence>